<accession>A0A1V6C8H4</accession>
<evidence type="ECO:0000256" key="4">
    <source>
        <dbReference type="ARBA" id="ARBA00022801"/>
    </source>
</evidence>
<dbReference type="PANTHER" id="PTHR43390:SF1">
    <property type="entry name" value="CHLOROPLAST PROCESSING PEPTIDASE"/>
    <property type="match status" value="1"/>
</dbReference>
<keyword evidence="4 6" id="KW-0378">Hydrolase</keyword>
<feature type="active site" evidence="5">
    <location>
        <position position="41"/>
    </location>
</feature>
<dbReference type="InterPro" id="IPR036286">
    <property type="entry name" value="LexA/Signal_pep-like_sf"/>
</dbReference>
<comment type="catalytic activity">
    <reaction evidence="1 6">
        <text>Cleavage of hydrophobic, N-terminal signal or leader sequences from secreted and periplasmic proteins.</text>
        <dbReference type="EC" id="3.4.21.89"/>
    </reaction>
</comment>
<dbReference type="CDD" id="cd06530">
    <property type="entry name" value="S26_SPase_I"/>
    <property type="match status" value="1"/>
</dbReference>
<comment type="subcellular location">
    <subcellularLocation>
        <location evidence="6">Membrane</location>
        <topology evidence="6">Single-pass type II membrane protein</topology>
    </subcellularLocation>
</comment>
<dbReference type="InterPro" id="IPR000223">
    <property type="entry name" value="Pept_S26A_signal_pept_1"/>
</dbReference>
<dbReference type="Gene3D" id="2.10.109.10">
    <property type="entry name" value="Umud Fragment, subunit A"/>
    <property type="match status" value="1"/>
</dbReference>
<dbReference type="EMBL" id="MWDQ01000091">
    <property type="protein sequence ID" value="OQB73206.1"/>
    <property type="molecule type" value="Genomic_DNA"/>
</dbReference>
<dbReference type="SUPFAM" id="SSF51306">
    <property type="entry name" value="LexA/Signal peptidase"/>
    <property type="match status" value="1"/>
</dbReference>
<dbReference type="GO" id="GO:0016020">
    <property type="term" value="C:membrane"/>
    <property type="evidence" value="ECO:0007669"/>
    <property type="project" value="UniProtKB-SubCell"/>
</dbReference>
<evidence type="ECO:0000259" key="7">
    <source>
        <dbReference type="Pfam" id="PF10502"/>
    </source>
</evidence>
<dbReference type="InterPro" id="IPR019757">
    <property type="entry name" value="Pept_S26A_signal_pept_1_Lys-AS"/>
</dbReference>
<keyword evidence="6" id="KW-0472">Membrane</keyword>
<dbReference type="InterPro" id="IPR019533">
    <property type="entry name" value="Peptidase_S26"/>
</dbReference>
<protein>
    <recommendedName>
        <fullName evidence="3 6">Signal peptidase I</fullName>
        <ecNumber evidence="3 6">3.4.21.89</ecNumber>
    </recommendedName>
</protein>
<keyword evidence="6" id="KW-1133">Transmembrane helix</keyword>
<dbReference type="EC" id="3.4.21.89" evidence="3 6"/>
<evidence type="ECO:0000256" key="1">
    <source>
        <dbReference type="ARBA" id="ARBA00000677"/>
    </source>
</evidence>
<organism evidence="8">
    <name type="scientific">candidate division TA06 bacterium ADurb.Bin131</name>
    <dbReference type="NCBI Taxonomy" id="1852827"/>
    <lineage>
        <taxon>Bacteria</taxon>
        <taxon>Bacteria division TA06</taxon>
    </lineage>
</organism>
<reference evidence="8" key="1">
    <citation type="submission" date="2017-02" db="EMBL/GenBank/DDBJ databases">
        <title>Delving into the versatile metabolic prowess of the omnipresent phylum Bacteroidetes.</title>
        <authorList>
            <person name="Nobu M.K."/>
            <person name="Mei R."/>
            <person name="Narihiro T."/>
            <person name="Kuroda K."/>
            <person name="Liu W.-T."/>
        </authorList>
    </citation>
    <scope>NUCLEOTIDE SEQUENCE</scope>
    <source>
        <strain evidence="8">ADurb.Bin131</strain>
    </source>
</reference>
<evidence type="ECO:0000313" key="8">
    <source>
        <dbReference type="EMBL" id="OQB73206.1"/>
    </source>
</evidence>
<feature type="transmembrane region" description="Helical" evidence="6">
    <location>
        <begin position="12"/>
        <end position="35"/>
    </location>
</feature>
<evidence type="ECO:0000256" key="5">
    <source>
        <dbReference type="PIRSR" id="PIRSR600223-1"/>
    </source>
</evidence>
<keyword evidence="6" id="KW-0812">Transmembrane</keyword>
<sequence>MRIRIFPTNYKIAIIRTSAVIVLLIIIRLFFIQWFRAFGMSMEPTVHDGSIVLVNKIAYKFHQIRRGDIVIFRTSNKPYVYFIKRVLAFPGEKVEFKNGVLFINDVEVPEPYLKERGNWNTEPFIVKENHFFVCGDNRIMPWDDHFHPQISMKNILGSAIGYR</sequence>
<dbReference type="AlphaFoldDB" id="A0A1V6C8H4"/>
<keyword evidence="6" id="KW-0645">Protease</keyword>
<dbReference type="GO" id="GO:0009003">
    <property type="term" value="F:signal peptidase activity"/>
    <property type="evidence" value="ECO:0007669"/>
    <property type="project" value="UniProtKB-EC"/>
</dbReference>
<comment type="similarity">
    <text evidence="2 6">Belongs to the peptidase S26 family.</text>
</comment>
<dbReference type="GO" id="GO:0006465">
    <property type="term" value="P:signal peptide processing"/>
    <property type="evidence" value="ECO:0007669"/>
    <property type="project" value="InterPro"/>
</dbReference>
<dbReference type="EMBL" id="MWDQ01000020">
    <property type="protein sequence ID" value="OQB75225.1"/>
    <property type="molecule type" value="Genomic_DNA"/>
</dbReference>
<evidence type="ECO:0000256" key="6">
    <source>
        <dbReference type="RuleBase" id="RU362042"/>
    </source>
</evidence>
<evidence type="ECO:0000313" key="9">
    <source>
        <dbReference type="EMBL" id="OQB75225.1"/>
    </source>
</evidence>
<dbReference type="NCBIfam" id="TIGR02227">
    <property type="entry name" value="sigpep_I_bact"/>
    <property type="match status" value="1"/>
</dbReference>
<evidence type="ECO:0000256" key="3">
    <source>
        <dbReference type="ARBA" id="ARBA00013208"/>
    </source>
</evidence>
<proteinExistence type="inferred from homology"/>
<feature type="domain" description="Peptidase S26" evidence="7">
    <location>
        <begin position="18"/>
        <end position="159"/>
    </location>
</feature>
<comment type="caution">
    <text evidence="8">The sequence shown here is derived from an EMBL/GenBank/DDBJ whole genome shotgun (WGS) entry which is preliminary data.</text>
</comment>
<evidence type="ECO:0000256" key="2">
    <source>
        <dbReference type="ARBA" id="ARBA00009370"/>
    </source>
</evidence>
<feature type="active site" evidence="5">
    <location>
        <position position="84"/>
    </location>
</feature>
<dbReference type="Proteomes" id="UP000485562">
    <property type="component" value="Unassembled WGS sequence"/>
</dbReference>
<dbReference type="GO" id="GO:0004252">
    <property type="term" value="F:serine-type endopeptidase activity"/>
    <property type="evidence" value="ECO:0007669"/>
    <property type="project" value="InterPro"/>
</dbReference>
<dbReference type="PANTHER" id="PTHR43390">
    <property type="entry name" value="SIGNAL PEPTIDASE I"/>
    <property type="match status" value="1"/>
</dbReference>
<gene>
    <name evidence="8" type="primary">sipV_2</name>
    <name evidence="9" type="synonym">sipV_1</name>
    <name evidence="9" type="ORF">BWX89_00084</name>
    <name evidence="8" type="ORF">BWX89_01064</name>
</gene>
<dbReference type="PRINTS" id="PR00727">
    <property type="entry name" value="LEADERPTASE"/>
</dbReference>
<dbReference type="PROSITE" id="PS00760">
    <property type="entry name" value="SPASE_I_2"/>
    <property type="match status" value="1"/>
</dbReference>
<dbReference type="Pfam" id="PF10502">
    <property type="entry name" value="Peptidase_S26"/>
    <property type="match status" value="1"/>
</dbReference>
<name>A0A1V6C8H4_UNCT6</name>